<dbReference type="GO" id="GO:0008360">
    <property type="term" value="P:regulation of cell shape"/>
    <property type="evidence" value="ECO:0007669"/>
    <property type="project" value="UniProtKB-KW"/>
</dbReference>
<keyword evidence="2" id="KW-0732">Signal</keyword>
<evidence type="ECO:0000256" key="9">
    <source>
        <dbReference type="RuleBase" id="RU004016"/>
    </source>
</evidence>
<accession>A0A3E4F9W8</accession>
<dbReference type="GO" id="GO:0009002">
    <property type="term" value="F:serine-type D-Ala-D-Ala carboxypeptidase activity"/>
    <property type="evidence" value="ECO:0007669"/>
    <property type="project" value="InterPro"/>
</dbReference>
<evidence type="ECO:0000256" key="2">
    <source>
        <dbReference type="ARBA" id="ARBA00022729"/>
    </source>
</evidence>
<keyword evidence="12" id="KW-0645">Protease</keyword>
<keyword evidence="4" id="KW-0133">Cell shape</keyword>
<evidence type="ECO:0000313" key="13">
    <source>
        <dbReference type="Proteomes" id="UP000260664"/>
    </source>
</evidence>
<evidence type="ECO:0000256" key="10">
    <source>
        <dbReference type="SAM" id="MobiDB-lite"/>
    </source>
</evidence>
<evidence type="ECO:0000256" key="7">
    <source>
        <dbReference type="PIRSR" id="PIRSR618044-1"/>
    </source>
</evidence>
<evidence type="ECO:0000256" key="3">
    <source>
        <dbReference type="ARBA" id="ARBA00022801"/>
    </source>
</evidence>
<dbReference type="PANTHER" id="PTHR21581:SF33">
    <property type="entry name" value="D-ALANYL-D-ALANINE CARBOXYPEPTIDASE DACB"/>
    <property type="match status" value="1"/>
</dbReference>
<reference evidence="12 13" key="1">
    <citation type="submission" date="2018-08" db="EMBL/GenBank/DDBJ databases">
        <title>A genome reference for cultivated species of the human gut microbiota.</title>
        <authorList>
            <person name="Zou Y."/>
            <person name="Xue W."/>
            <person name="Luo G."/>
        </authorList>
    </citation>
    <scope>NUCLEOTIDE SEQUENCE [LARGE SCALE GENOMIC DNA]</scope>
    <source>
        <strain evidence="12 13">TM09-19AC</strain>
    </source>
</reference>
<dbReference type="Proteomes" id="UP000260664">
    <property type="component" value="Unassembled WGS sequence"/>
</dbReference>
<dbReference type="InterPro" id="IPR001967">
    <property type="entry name" value="Peptidase_S11_N"/>
</dbReference>
<dbReference type="RefSeq" id="WP_117494310.1">
    <property type="nucleotide sequence ID" value="NZ_QSOI01000002.1"/>
</dbReference>
<feature type="region of interest" description="Disordered" evidence="10">
    <location>
        <begin position="1"/>
        <end position="21"/>
    </location>
</feature>
<evidence type="ECO:0000256" key="1">
    <source>
        <dbReference type="ARBA" id="ARBA00007164"/>
    </source>
</evidence>
<feature type="compositionally biased region" description="Basic residues" evidence="10">
    <location>
        <begin position="9"/>
        <end position="21"/>
    </location>
</feature>
<dbReference type="Gene3D" id="3.40.710.10">
    <property type="entry name" value="DD-peptidase/beta-lactamase superfamily"/>
    <property type="match status" value="1"/>
</dbReference>
<gene>
    <name evidence="12" type="ORF">DXD84_02355</name>
</gene>
<dbReference type="GO" id="GO:0071555">
    <property type="term" value="P:cell wall organization"/>
    <property type="evidence" value="ECO:0007669"/>
    <property type="project" value="UniProtKB-KW"/>
</dbReference>
<feature type="region of interest" description="Disordered" evidence="10">
    <location>
        <begin position="91"/>
        <end position="110"/>
    </location>
</feature>
<proteinExistence type="inferred from homology"/>
<feature type="compositionally biased region" description="Polar residues" evidence="10">
    <location>
        <begin position="91"/>
        <end position="106"/>
    </location>
</feature>
<comment type="caution">
    <text evidence="12">The sequence shown here is derived from an EMBL/GenBank/DDBJ whole genome shotgun (WGS) entry which is preliminary data.</text>
</comment>
<sequence>MKCTDNSSKSRRARNKRNKRKKQIRNRWVACLSVILMIQCIAAVNIYKDSNKTEALVQEYETSNYTKTLYRGQLFAENLCTASEDIPLSVKSSDTGSDSVSENASAAGNPLGFEPESVHAVGLFDVNNAETDCAYNIHKKIYPASTTKILTALVALENGNLSDTVTVADEADSGKFAADEQTCGIKAGDQLTLEDLLNGLLLYSGNDNAVAIADHIAGSTEKFAEMMNAEAKKLMATNSHFVNPSGLHDDNHYTTAYDLYLIFNECIKHDDFVKIINSSSYTAHITGADGTKRDVKWEPTNYYAKGEATPPDNVTIIGGKTGTTKGAGNCLILLTKDSSGNPYISIIMGAGSKPLLYQDMTSMLSKI</sequence>
<dbReference type="PRINTS" id="PR00725">
    <property type="entry name" value="DADACBPTASE1"/>
</dbReference>
<feature type="active site" evidence="7">
    <location>
        <position position="204"/>
    </location>
</feature>
<comment type="similarity">
    <text evidence="1 9">Belongs to the peptidase S11 family.</text>
</comment>
<keyword evidence="6" id="KW-0961">Cell wall biogenesis/degradation</keyword>
<dbReference type="InterPro" id="IPR018044">
    <property type="entry name" value="Peptidase_S11"/>
</dbReference>
<keyword evidence="3" id="KW-0378">Hydrolase</keyword>
<dbReference type="Pfam" id="PF00768">
    <property type="entry name" value="Peptidase_S11"/>
    <property type="match status" value="1"/>
</dbReference>
<evidence type="ECO:0000256" key="5">
    <source>
        <dbReference type="ARBA" id="ARBA00022984"/>
    </source>
</evidence>
<dbReference type="EMBL" id="QSOI01000002">
    <property type="protein sequence ID" value="RGI86275.1"/>
    <property type="molecule type" value="Genomic_DNA"/>
</dbReference>
<dbReference type="GO" id="GO:0009252">
    <property type="term" value="P:peptidoglycan biosynthetic process"/>
    <property type="evidence" value="ECO:0007669"/>
    <property type="project" value="UniProtKB-KW"/>
</dbReference>
<feature type="active site" description="Acyl-ester intermediate" evidence="7">
    <location>
        <position position="145"/>
    </location>
</feature>
<evidence type="ECO:0000259" key="11">
    <source>
        <dbReference type="Pfam" id="PF00768"/>
    </source>
</evidence>
<keyword evidence="5" id="KW-0573">Peptidoglycan synthesis</keyword>
<dbReference type="InterPro" id="IPR012338">
    <property type="entry name" value="Beta-lactam/transpept-like"/>
</dbReference>
<name>A0A3E4F9W8_9FIRM</name>
<feature type="active site" description="Proton acceptor" evidence="7">
    <location>
        <position position="148"/>
    </location>
</feature>
<evidence type="ECO:0000256" key="4">
    <source>
        <dbReference type="ARBA" id="ARBA00022960"/>
    </source>
</evidence>
<keyword evidence="12" id="KW-0121">Carboxypeptidase</keyword>
<dbReference type="SUPFAM" id="SSF56601">
    <property type="entry name" value="beta-lactamase/transpeptidase-like"/>
    <property type="match status" value="1"/>
</dbReference>
<dbReference type="PANTHER" id="PTHR21581">
    <property type="entry name" value="D-ALANYL-D-ALANINE CARBOXYPEPTIDASE"/>
    <property type="match status" value="1"/>
</dbReference>
<evidence type="ECO:0000256" key="8">
    <source>
        <dbReference type="PIRSR" id="PIRSR618044-2"/>
    </source>
</evidence>
<feature type="domain" description="Peptidase S11 D-alanyl-D-alanine carboxypeptidase A N-terminal" evidence="11">
    <location>
        <begin position="133"/>
        <end position="350"/>
    </location>
</feature>
<protein>
    <submittedName>
        <fullName evidence="12">D-alanyl-D-alanine carboxypeptidase</fullName>
    </submittedName>
</protein>
<evidence type="ECO:0000256" key="6">
    <source>
        <dbReference type="ARBA" id="ARBA00023316"/>
    </source>
</evidence>
<evidence type="ECO:0000313" key="12">
    <source>
        <dbReference type="EMBL" id="RGI86275.1"/>
    </source>
</evidence>
<organism evidence="12 13">
    <name type="scientific">Dorea formicigenerans</name>
    <dbReference type="NCBI Taxonomy" id="39486"/>
    <lineage>
        <taxon>Bacteria</taxon>
        <taxon>Bacillati</taxon>
        <taxon>Bacillota</taxon>
        <taxon>Clostridia</taxon>
        <taxon>Lachnospirales</taxon>
        <taxon>Lachnospiraceae</taxon>
        <taxon>Dorea</taxon>
    </lineage>
</organism>
<feature type="binding site" evidence="8">
    <location>
        <position position="320"/>
    </location>
    <ligand>
        <name>substrate</name>
    </ligand>
</feature>
<dbReference type="GO" id="GO:0006508">
    <property type="term" value="P:proteolysis"/>
    <property type="evidence" value="ECO:0007669"/>
    <property type="project" value="InterPro"/>
</dbReference>
<dbReference type="AlphaFoldDB" id="A0A3E4F9W8"/>